<feature type="compositionally biased region" description="Basic and acidic residues" evidence="1">
    <location>
        <begin position="72"/>
        <end position="127"/>
    </location>
</feature>
<reference evidence="3" key="1">
    <citation type="submission" date="2013-07" db="EMBL/GenBank/DDBJ databases">
        <title>Midgut Transcriptome Profiling of Anoplphora glabripennis, a Lignocellulose Degrading, Wood-Boring Cerambycid.</title>
        <authorList>
            <person name="Scully E.D."/>
            <person name="Hoover K."/>
            <person name="Carlson J.E."/>
            <person name="Tien M."/>
            <person name="Geib S.M."/>
        </authorList>
    </citation>
    <scope>NUCLEOTIDE SEQUENCE</scope>
</reference>
<keyword evidence="2" id="KW-0812">Transmembrane</keyword>
<keyword evidence="2" id="KW-0472">Membrane</keyword>
<feature type="compositionally biased region" description="Basic and acidic residues" evidence="1">
    <location>
        <begin position="237"/>
        <end position="272"/>
    </location>
</feature>
<feature type="transmembrane region" description="Helical" evidence="2">
    <location>
        <begin position="12"/>
        <end position="32"/>
    </location>
</feature>
<feature type="compositionally biased region" description="Basic and acidic residues" evidence="1">
    <location>
        <begin position="152"/>
        <end position="164"/>
    </location>
</feature>
<evidence type="ECO:0000256" key="2">
    <source>
        <dbReference type="SAM" id="Phobius"/>
    </source>
</evidence>
<dbReference type="AlphaFoldDB" id="V5I8L8"/>
<accession>V5I8L8</accession>
<keyword evidence="2" id="KW-1133">Transmembrane helix</keyword>
<protein>
    <submittedName>
        <fullName evidence="3">Uncharacterized protein</fullName>
    </submittedName>
</protein>
<evidence type="ECO:0000256" key="1">
    <source>
        <dbReference type="SAM" id="MobiDB-lite"/>
    </source>
</evidence>
<name>V5I8L8_ANOGL</name>
<sequence>MEIIRELSNQYVLYIPTALVIFGAILVFTFGFKSPEQPPFNKLSSDDRKSTGKKRKIKEKKSSANGHVSTGEARHDKSPAKEPKRSPNKEAPEPKQEKKEKKLDNKQVEKTKKNEVIKSNIIEEAKSKKNNKKATVKPVDFDEGDWETVPLKSDKKKKEQSPAKKEKKPKKASDKVDKVEIEKLVKEVVNKELRELDRDIKEEITIEKVTKKEENLVIEEPVVVVEEKKDKKKEKKAKKEVVEEHVAPPAESQEKETVKETVKSEKKIEKTESAPAPKAQSKEAAPVFDELGDVWTEAKAAKKSKKKARRDN</sequence>
<proteinExistence type="predicted"/>
<dbReference type="EMBL" id="GALX01004460">
    <property type="protein sequence ID" value="JAB64006.1"/>
    <property type="molecule type" value="Transcribed_RNA"/>
</dbReference>
<evidence type="ECO:0000313" key="3">
    <source>
        <dbReference type="EMBL" id="JAB64006.1"/>
    </source>
</evidence>
<feature type="region of interest" description="Disordered" evidence="1">
    <location>
        <begin position="228"/>
        <end position="287"/>
    </location>
</feature>
<feature type="region of interest" description="Disordered" evidence="1">
    <location>
        <begin position="35"/>
        <end position="176"/>
    </location>
</feature>
<organism evidence="3">
    <name type="scientific">Anoplophora glabripennis</name>
    <name type="common">Asian longhorn beetle</name>
    <name type="synonym">Anoplophora nobilis</name>
    <dbReference type="NCBI Taxonomy" id="217634"/>
    <lineage>
        <taxon>Eukaryota</taxon>
        <taxon>Metazoa</taxon>
        <taxon>Ecdysozoa</taxon>
        <taxon>Arthropoda</taxon>
        <taxon>Hexapoda</taxon>
        <taxon>Insecta</taxon>
        <taxon>Pterygota</taxon>
        <taxon>Neoptera</taxon>
        <taxon>Endopterygota</taxon>
        <taxon>Coleoptera</taxon>
        <taxon>Polyphaga</taxon>
        <taxon>Cucujiformia</taxon>
        <taxon>Chrysomeloidea</taxon>
        <taxon>Cerambycidae</taxon>
        <taxon>Lamiinae</taxon>
        <taxon>Lamiini</taxon>
        <taxon>Anoplophora</taxon>
    </lineage>
</organism>